<dbReference type="EMBL" id="AFQE01000032">
    <property type="protein sequence ID" value="EGQ77878.1"/>
    <property type="molecule type" value="Genomic_DNA"/>
</dbReference>
<dbReference type="GO" id="GO:0006788">
    <property type="term" value="P:heme oxidation"/>
    <property type="evidence" value="ECO:0007669"/>
    <property type="project" value="InterPro"/>
</dbReference>
<accession>A0AA36UKP7</accession>
<evidence type="ECO:0000313" key="2">
    <source>
        <dbReference type="Proteomes" id="UP000004982"/>
    </source>
</evidence>
<dbReference type="SUPFAM" id="SSF48613">
    <property type="entry name" value="Heme oxygenase-like"/>
    <property type="match status" value="1"/>
</dbReference>
<dbReference type="AlphaFoldDB" id="A0AA36UKP7"/>
<reference evidence="1 2" key="1">
    <citation type="submission" date="2011-05" db="EMBL/GenBank/DDBJ databases">
        <authorList>
            <person name="Muzny D."/>
            <person name="Qin X."/>
            <person name="Deng J."/>
            <person name="Jiang H."/>
            <person name="Liu Y."/>
            <person name="Qu J."/>
            <person name="Song X.-Z."/>
            <person name="Zhang L."/>
            <person name="Thornton R."/>
            <person name="Coyle M."/>
            <person name="Francisco L."/>
            <person name="Jackson L."/>
            <person name="Javaid M."/>
            <person name="Korchina V."/>
            <person name="Kovar C."/>
            <person name="Mata R."/>
            <person name="Mathew T."/>
            <person name="Ngo R."/>
            <person name="Nguyen L."/>
            <person name="Nguyen N."/>
            <person name="Okwuonu G."/>
            <person name="Ongeri F."/>
            <person name="Pham C."/>
            <person name="Simmons D."/>
            <person name="Wilczek-Boney K."/>
            <person name="Hale W."/>
            <person name="Jakkamsetti A."/>
            <person name="Pham P."/>
            <person name="Ruth R."/>
            <person name="San Lucas F."/>
            <person name="Warren J."/>
            <person name="Zhang J."/>
            <person name="Zhao Z."/>
            <person name="Zhou C."/>
            <person name="Zhu D."/>
            <person name="Lee S."/>
            <person name="Bess C."/>
            <person name="Blankenburg K."/>
            <person name="Forbes L."/>
            <person name="Fu Q."/>
            <person name="Gubbala S."/>
            <person name="Hirani K."/>
            <person name="Jayaseelan J.C."/>
            <person name="Lara F."/>
            <person name="Munidasa M."/>
            <person name="Palculict T."/>
            <person name="Patil S."/>
            <person name="Pu L.-L."/>
            <person name="Saada N."/>
            <person name="Tang L."/>
            <person name="Weissenberger G."/>
            <person name="Zhu Y."/>
            <person name="Hemphill L."/>
            <person name="Shang Y."/>
            <person name="Youmans B."/>
            <person name="Ayvaz T."/>
            <person name="Ross M."/>
            <person name="Santibanez J."/>
            <person name="Aqrawi P."/>
            <person name="Gross S."/>
            <person name="Joshi V."/>
            <person name="Fowler G."/>
            <person name="Nazareth L."/>
            <person name="Reid J."/>
            <person name="Worley K."/>
            <person name="Petrosino J."/>
            <person name="Highlander S."/>
            <person name="Gibbs R."/>
        </authorList>
    </citation>
    <scope>NUCLEOTIDE SEQUENCE [LARGE SCALE GENOMIC DNA]</scope>
    <source>
        <strain evidence="1 2">ATCC 33926</strain>
    </source>
</reference>
<dbReference type="EC" id="1.14.99.3" evidence="1"/>
<dbReference type="Pfam" id="PF01126">
    <property type="entry name" value="Heme_oxygenase"/>
    <property type="match status" value="1"/>
</dbReference>
<keyword evidence="1" id="KW-0560">Oxidoreductase</keyword>
<gene>
    <name evidence="1" type="ORF">HMPREF9418_0609</name>
</gene>
<comment type="caution">
    <text evidence="1">The sequence shown here is derived from an EMBL/GenBank/DDBJ whole genome shotgun (WGS) entry which is preliminary data.</text>
</comment>
<organism evidence="1 2">
    <name type="scientific">Neisseria macacae ATCC 33926</name>
    <dbReference type="NCBI Taxonomy" id="997348"/>
    <lineage>
        <taxon>Bacteria</taxon>
        <taxon>Pseudomonadati</taxon>
        <taxon>Pseudomonadota</taxon>
        <taxon>Betaproteobacteria</taxon>
        <taxon>Neisseriales</taxon>
        <taxon>Neisseriaceae</taxon>
        <taxon>Neisseria</taxon>
    </lineage>
</organism>
<evidence type="ECO:0000313" key="1">
    <source>
        <dbReference type="EMBL" id="EGQ77878.1"/>
    </source>
</evidence>
<dbReference type="InterPro" id="IPR016084">
    <property type="entry name" value="Haem_Oase-like_multi-hlx"/>
</dbReference>
<dbReference type="CDD" id="cd00232">
    <property type="entry name" value="HemeO-like"/>
    <property type="match status" value="1"/>
</dbReference>
<dbReference type="Gene3D" id="1.20.910.10">
    <property type="entry name" value="Heme oxygenase-like"/>
    <property type="match status" value="1"/>
</dbReference>
<dbReference type="InterPro" id="IPR016053">
    <property type="entry name" value="Haem_Oase-like"/>
</dbReference>
<proteinExistence type="predicted"/>
<protein>
    <submittedName>
        <fullName evidence="1">Heme oxygenase</fullName>
        <ecNumber evidence="1">1.14.99.3</ecNumber>
    </submittedName>
</protein>
<sequence length="285" mass="32285">MIYIPKLFCNMTDFICSFVNDSVPKYLKIINFHSQTQISHHLFFIDSGSLHLRSSEKPVVQVSSKPSIKFCRSSKDIHMSETQELTFAKRLKEQTATIHDSVDNLVMSVEPFTNKENYIKFLKLQSVFHKAVDHIYKDPELNKAIPELEYMARYDAVTQDLADLGDKPYEYGKPLPHETGNKAIGWLYCAEGSNLGAAFLFKHAQKLDYNGEHGARHLAPHPNGRGKHWRAFVEHLNALGLSPEAEAEAIQGAKDAFAFYKVVLRETFGLPEGAEAPEGFVPHRH</sequence>
<dbReference type="GO" id="GO:0004392">
    <property type="term" value="F:heme oxygenase (decyclizing) activity"/>
    <property type="evidence" value="ECO:0007669"/>
    <property type="project" value="InterPro"/>
</dbReference>
<dbReference type="Proteomes" id="UP000004982">
    <property type="component" value="Unassembled WGS sequence"/>
</dbReference>
<name>A0AA36UKP7_9NEIS</name>